<keyword evidence="2" id="KW-1185">Reference proteome</keyword>
<organism evidence="1 2">
    <name type="scientific">Alternaria gaisen</name>
    <dbReference type="NCBI Taxonomy" id="167740"/>
    <lineage>
        <taxon>Eukaryota</taxon>
        <taxon>Fungi</taxon>
        <taxon>Dikarya</taxon>
        <taxon>Ascomycota</taxon>
        <taxon>Pezizomycotina</taxon>
        <taxon>Dothideomycetes</taxon>
        <taxon>Pleosporomycetidae</taxon>
        <taxon>Pleosporales</taxon>
        <taxon>Pleosporineae</taxon>
        <taxon>Pleosporaceae</taxon>
        <taxon>Alternaria</taxon>
        <taxon>Alternaria sect. Alternaria</taxon>
    </lineage>
</organism>
<reference evidence="1 2" key="1">
    <citation type="journal article" date="2019" name="bioRxiv">
        <title>Genomics, evolutionary history and diagnostics of the Alternaria alternata species group including apple and Asian pear pathotypes.</title>
        <authorList>
            <person name="Armitage A.D."/>
            <person name="Cockerton H.M."/>
            <person name="Sreenivasaprasad S."/>
            <person name="Woodhall J.W."/>
            <person name="Lane C.R."/>
            <person name="Harrison R.J."/>
            <person name="Clarkson J.P."/>
        </authorList>
    </citation>
    <scope>NUCLEOTIDE SEQUENCE [LARGE SCALE GENOMIC DNA]</scope>
    <source>
        <strain evidence="1 2">FERA 650</strain>
    </source>
</reference>
<gene>
    <name evidence="1" type="ORF">AG0111_0g304</name>
</gene>
<dbReference type="EMBL" id="PDWZ02000001">
    <property type="protein sequence ID" value="KAB2110287.1"/>
    <property type="molecule type" value="Genomic_DNA"/>
</dbReference>
<evidence type="ECO:0000313" key="1">
    <source>
        <dbReference type="EMBL" id="KAB2110287.1"/>
    </source>
</evidence>
<name>A0ACB6G0T1_9PLEO</name>
<sequence length="257" mass="28511">MPQDWEASTDLGIFNDWFALDNTEELPPRYDEGFIPDLDESWLSAFMASEILPDPNNSSLRQFNADIASFDNNAGCKAGVDLDTPTLDEPADLRGPSSNHSDCLLDLLNYGVPDRVDMVAKDEEEAEIQSTHQPFPSPAGKSLSDPSDESHLIRSGQQASTKRLISDKPKFKRTKISNEVRTVLDAHFNGSAYPTDGELALLSGKTGLPVSVIKRWFMNARSRKTMPEGKRVHDPVTKFSIRARCHLIFTARVSEGC</sequence>
<accession>A0ACB6G0T1</accession>
<evidence type="ECO:0000313" key="2">
    <source>
        <dbReference type="Proteomes" id="UP000293547"/>
    </source>
</evidence>
<protein>
    <submittedName>
        <fullName evidence="1">Uncharacterized protein</fullName>
    </submittedName>
</protein>
<dbReference type="Proteomes" id="UP000293547">
    <property type="component" value="Unassembled WGS sequence"/>
</dbReference>
<proteinExistence type="predicted"/>
<comment type="caution">
    <text evidence="1">The sequence shown here is derived from an EMBL/GenBank/DDBJ whole genome shotgun (WGS) entry which is preliminary data.</text>
</comment>